<keyword evidence="2" id="KW-1185">Reference proteome</keyword>
<reference evidence="1" key="1">
    <citation type="submission" date="2020-12" db="EMBL/GenBank/DDBJ databases">
        <title>Metabolic potential, ecology and presence of endohyphal bacteria is reflected in genomic diversity of Mucoromycotina.</title>
        <authorList>
            <person name="Muszewska A."/>
            <person name="Okrasinska A."/>
            <person name="Steczkiewicz K."/>
            <person name="Drgas O."/>
            <person name="Orlowska M."/>
            <person name="Perlinska-Lenart U."/>
            <person name="Aleksandrzak-Piekarczyk T."/>
            <person name="Szatraj K."/>
            <person name="Zielenkiewicz U."/>
            <person name="Pilsyk S."/>
            <person name="Malc E."/>
            <person name="Mieczkowski P."/>
            <person name="Kruszewska J.S."/>
            <person name="Biernat P."/>
            <person name="Pawlowska J."/>
        </authorList>
    </citation>
    <scope>NUCLEOTIDE SEQUENCE</scope>
    <source>
        <strain evidence="1">WA0000051536</strain>
    </source>
</reference>
<organism evidence="1 2">
    <name type="scientific">Umbelopsis vinacea</name>
    <dbReference type="NCBI Taxonomy" id="44442"/>
    <lineage>
        <taxon>Eukaryota</taxon>
        <taxon>Fungi</taxon>
        <taxon>Fungi incertae sedis</taxon>
        <taxon>Mucoromycota</taxon>
        <taxon>Mucoromycotina</taxon>
        <taxon>Umbelopsidomycetes</taxon>
        <taxon>Umbelopsidales</taxon>
        <taxon>Umbelopsidaceae</taxon>
        <taxon>Umbelopsis</taxon>
    </lineage>
</organism>
<name>A0A8H7Q600_9FUNG</name>
<sequence length="188" mass="21856">MKQENNLGQVCQTVSFPTDDVSIPPPPYEEISPLPDSCYTQGRASIPFQAFYVPILDQSPFWEVQDKYSHVPSHIHISPQIWYTFMQDFKKKAQITSGFKVTKNSMLFGGLEFLTSHSIRQSIWCMKCIDLQRLLDRWNDSCFREHGIQITLLQGDLNTMDGYMSSWNNPTRSARNSRYRLHLKIESL</sequence>
<dbReference type="Proteomes" id="UP000612746">
    <property type="component" value="Unassembled WGS sequence"/>
</dbReference>
<proteinExistence type="predicted"/>
<evidence type="ECO:0000313" key="1">
    <source>
        <dbReference type="EMBL" id="KAG2186602.1"/>
    </source>
</evidence>
<gene>
    <name evidence="1" type="ORF">INT44_002826</name>
</gene>
<comment type="caution">
    <text evidence="1">The sequence shown here is derived from an EMBL/GenBank/DDBJ whole genome shotgun (WGS) entry which is preliminary data.</text>
</comment>
<dbReference type="OrthoDB" id="2369169at2759"/>
<dbReference type="EMBL" id="JAEPRA010000004">
    <property type="protein sequence ID" value="KAG2186602.1"/>
    <property type="molecule type" value="Genomic_DNA"/>
</dbReference>
<dbReference type="AlphaFoldDB" id="A0A8H7Q600"/>
<protein>
    <submittedName>
        <fullName evidence="1">Uncharacterized protein</fullName>
    </submittedName>
</protein>
<evidence type="ECO:0000313" key="2">
    <source>
        <dbReference type="Proteomes" id="UP000612746"/>
    </source>
</evidence>
<accession>A0A8H7Q600</accession>